<gene>
    <name evidence="2" type="ORF">HNR06_004710</name>
</gene>
<evidence type="ECO:0000313" key="3">
    <source>
        <dbReference type="Proteomes" id="UP000584931"/>
    </source>
</evidence>
<sequence length="172" mass="17820">MRLRTDSGWGVAEMVHVVVPVFAVVVTGLFAGLFFAFSVSVMPGLGRSGDRVMIEAMQGINAAILNPYFAVVFVGAPVAVLACVVLYAVAGAVAAAVWSGAALVCLCAALVVTFAVNVPRNDALDRAGPAGRIADPAAVRGAFEAVWVRWNHLRTLVSLVALVCAVVALTVR</sequence>
<keyword evidence="1" id="KW-1133">Transmembrane helix</keyword>
<evidence type="ECO:0000313" key="2">
    <source>
        <dbReference type="EMBL" id="NYH55121.1"/>
    </source>
</evidence>
<proteinExistence type="predicted"/>
<feature type="transmembrane region" description="Helical" evidence="1">
    <location>
        <begin position="153"/>
        <end position="171"/>
    </location>
</feature>
<dbReference type="InterPro" id="IPR013901">
    <property type="entry name" value="Anthrone_oxy"/>
</dbReference>
<protein>
    <submittedName>
        <fullName evidence="2">Putative membrane protein</fullName>
    </submittedName>
</protein>
<organism evidence="2 3">
    <name type="scientific">Nocardiopsis sinuspersici</name>
    <dbReference type="NCBI Taxonomy" id="501010"/>
    <lineage>
        <taxon>Bacteria</taxon>
        <taxon>Bacillati</taxon>
        <taxon>Actinomycetota</taxon>
        <taxon>Actinomycetes</taxon>
        <taxon>Streptosporangiales</taxon>
        <taxon>Nocardiopsidaceae</taxon>
        <taxon>Nocardiopsis</taxon>
    </lineage>
</organism>
<feature type="transmembrane region" description="Helical" evidence="1">
    <location>
        <begin position="67"/>
        <end position="89"/>
    </location>
</feature>
<reference evidence="2 3" key="1">
    <citation type="submission" date="2020-07" db="EMBL/GenBank/DDBJ databases">
        <title>Sequencing the genomes of 1000 actinobacteria strains.</title>
        <authorList>
            <person name="Klenk H.-P."/>
        </authorList>
    </citation>
    <scope>NUCLEOTIDE SEQUENCE [LARGE SCALE GENOMIC DNA]</scope>
    <source>
        <strain evidence="2 3">DSM 45278</strain>
    </source>
</reference>
<dbReference type="Pfam" id="PF08592">
    <property type="entry name" value="Anthrone_oxy"/>
    <property type="match status" value="1"/>
</dbReference>
<accession>A0A7Y9XG06</accession>
<dbReference type="Proteomes" id="UP000584931">
    <property type="component" value="Unassembled WGS sequence"/>
</dbReference>
<feature type="transmembrane region" description="Helical" evidence="1">
    <location>
        <begin position="95"/>
        <end position="116"/>
    </location>
</feature>
<name>A0A7Y9XG06_9ACTN</name>
<evidence type="ECO:0000256" key="1">
    <source>
        <dbReference type="SAM" id="Phobius"/>
    </source>
</evidence>
<keyword evidence="1" id="KW-0472">Membrane</keyword>
<dbReference type="AlphaFoldDB" id="A0A7Y9XG06"/>
<feature type="transmembrane region" description="Helical" evidence="1">
    <location>
        <begin position="20"/>
        <end position="46"/>
    </location>
</feature>
<comment type="caution">
    <text evidence="2">The sequence shown here is derived from an EMBL/GenBank/DDBJ whole genome shotgun (WGS) entry which is preliminary data.</text>
</comment>
<keyword evidence="1" id="KW-0812">Transmembrane</keyword>
<dbReference type="EMBL" id="JACCHL010000001">
    <property type="protein sequence ID" value="NYH55121.1"/>
    <property type="molecule type" value="Genomic_DNA"/>
</dbReference>